<dbReference type="GO" id="GO:0046961">
    <property type="term" value="F:proton-transporting ATPase activity, rotational mechanism"/>
    <property type="evidence" value="ECO:0007669"/>
    <property type="project" value="InterPro"/>
</dbReference>
<dbReference type="Proteomes" id="UP000728032">
    <property type="component" value="Unassembled WGS sequence"/>
</dbReference>
<comment type="similarity">
    <text evidence="2 9">Belongs to the V-ATPase 116 kDa subunit family.</text>
</comment>
<dbReference type="PANTHER" id="PTHR11629:SF63">
    <property type="entry name" value="V-TYPE PROTON ATPASE SUBUNIT A"/>
    <property type="match status" value="1"/>
</dbReference>
<dbReference type="InterPro" id="IPR002490">
    <property type="entry name" value="V-ATPase_116kDa_su"/>
</dbReference>
<feature type="transmembrane region" description="Helical" evidence="9">
    <location>
        <begin position="574"/>
        <end position="594"/>
    </location>
</feature>
<dbReference type="AlphaFoldDB" id="A0A7R9M3K9"/>
<dbReference type="EMBL" id="OC919660">
    <property type="protein sequence ID" value="CAD7651733.1"/>
    <property type="molecule type" value="Genomic_DNA"/>
</dbReference>
<keyword evidence="7 9" id="KW-0406">Ion transport</keyword>
<dbReference type="GO" id="GO:0005886">
    <property type="term" value="C:plasma membrane"/>
    <property type="evidence" value="ECO:0007669"/>
    <property type="project" value="TreeGrafter"/>
</dbReference>
<gene>
    <name evidence="11" type="ORF">ONB1V03_LOCUS8454</name>
</gene>
<evidence type="ECO:0000256" key="5">
    <source>
        <dbReference type="ARBA" id="ARBA00022781"/>
    </source>
</evidence>
<evidence type="ECO:0000256" key="10">
    <source>
        <dbReference type="SAM" id="Coils"/>
    </source>
</evidence>
<organism evidence="11">
    <name type="scientific">Oppiella nova</name>
    <dbReference type="NCBI Taxonomy" id="334625"/>
    <lineage>
        <taxon>Eukaryota</taxon>
        <taxon>Metazoa</taxon>
        <taxon>Ecdysozoa</taxon>
        <taxon>Arthropoda</taxon>
        <taxon>Chelicerata</taxon>
        <taxon>Arachnida</taxon>
        <taxon>Acari</taxon>
        <taxon>Acariformes</taxon>
        <taxon>Sarcoptiformes</taxon>
        <taxon>Oribatida</taxon>
        <taxon>Brachypylina</taxon>
        <taxon>Oppioidea</taxon>
        <taxon>Oppiidae</taxon>
        <taxon>Oppiella</taxon>
    </lineage>
</organism>
<evidence type="ECO:0000313" key="12">
    <source>
        <dbReference type="Proteomes" id="UP000728032"/>
    </source>
</evidence>
<keyword evidence="4 9" id="KW-0812">Transmembrane</keyword>
<dbReference type="OrthoDB" id="6412104at2759"/>
<accession>A0A7R9M3K9</accession>
<dbReference type="InterPro" id="IPR026028">
    <property type="entry name" value="V-type_ATPase_116kDa_su_euka"/>
</dbReference>
<keyword evidence="5 9" id="KW-0375">Hydrogen ion transport</keyword>
<name>A0A7R9M3K9_9ACAR</name>
<dbReference type="GO" id="GO:0051117">
    <property type="term" value="F:ATPase binding"/>
    <property type="evidence" value="ECO:0007669"/>
    <property type="project" value="TreeGrafter"/>
</dbReference>
<feature type="transmembrane region" description="Helical" evidence="9">
    <location>
        <begin position="643"/>
        <end position="666"/>
    </location>
</feature>
<keyword evidence="12" id="KW-1185">Reference proteome</keyword>
<evidence type="ECO:0000256" key="4">
    <source>
        <dbReference type="ARBA" id="ARBA00022692"/>
    </source>
</evidence>
<feature type="transmembrane region" description="Helical" evidence="9">
    <location>
        <begin position="410"/>
        <end position="434"/>
    </location>
</feature>
<protein>
    <recommendedName>
        <fullName evidence="9">V-type proton ATPase subunit a</fullName>
    </recommendedName>
</protein>
<evidence type="ECO:0000256" key="6">
    <source>
        <dbReference type="ARBA" id="ARBA00022989"/>
    </source>
</evidence>
<evidence type="ECO:0000256" key="7">
    <source>
        <dbReference type="ARBA" id="ARBA00023065"/>
    </source>
</evidence>
<evidence type="ECO:0000313" key="11">
    <source>
        <dbReference type="EMBL" id="CAD7651733.1"/>
    </source>
</evidence>
<sequence>MGTLFRSEAMSLCQLFLQSEAAYNCVSELGETGLTQFRDLNPDVNAFQRKFVNEVRRCDEMERKLRYLEKEIKRDGIPMLDIGDNPEAPQPREMIDLEATFEKLENELKEVNTNAEALKKTYLELSELRHILKKTQQFFDEVGPIPIQMQDSGMQDENIQLLGDEGLRAGGQQAMKLGFVAGVILRERLPSFERMLWRVCRGNVFLRQAEIETPLEDPHTGDNVYKSVFIIFFQGEQLKSRVKKICEGFRATLYPCPETPSDRREMIGGVVSRIEDLNTVLSQTTEHRHRVLVAAAKNIKNWFVKVRKIKAIYHTLNMFNLDVTQKCLIAECWSAVDDLERIQMALRRGTERSGSTVPSILNRMDTHEVPPTYNRTNKVTRGFQNIVDAYGVATYREVNPAPFTLITFPFLFAVMFGDAGHGIIMALFGLWMVLKERNLIQQKSTNEIWLTFFNGRYIILLMGCFSIYTGLIYNDIFSKALNIFGSSWKAYKPYRNQYNHSHYVLNPQTQYDGGPYFFGIDPVWQVSDNKILFLNSYKMKLSVILGVGQMFFGVMLSLWNHKYFQNRLNIMCEFIPQMIFLMSIFGYMNLMIFAKWFKYDSTRSGCAPSILINLINMFLYKYVADDDTSAACYLKDWYAGQKFFQTILLLSALSCIPWMLFVKPYILKKQHELRERFHPRNEVLVDGEAVGDTSITIEPASHGGGDHGSGTFDMQEIFIHQAIHTIEYCLGSISHTASYLRLWALSLAHAQLSEVLWSMVMTIGLNGTGISGGILMYIVFGFWAGLTVSVLLVMEGLSAFLHALRLHWVEFQSKFYSGSGYSFQPFSFEVILEQSAAESATDATA</sequence>
<comment type="function">
    <text evidence="9">Essential component of the vacuolar proton pump (V-ATPase), a multimeric enzyme that catalyzes the translocation of protons across the membranes. Required for assembly and activity of the V-ATPase.</text>
</comment>
<keyword evidence="8 9" id="KW-0472">Membrane</keyword>
<dbReference type="GO" id="GO:0000220">
    <property type="term" value="C:vacuolar proton-transporting V-type ATPase, V0 domain"/>
    <property type="evidence" value="ECO:0007669"/>
    <property type="project" value="InterPro"/>
</dbReference>
<feature type="transmembrane region" description="Helical" evidence="9">
    <location>
        <begin position="786"/>
        <end position="804"/>
    </location>
</feature>
<feature type="transmembrane region" description="Helical" evidence="9">
    <location>
        <begin position="541"/>
        <end position="559"/>
    </location>
</feature>
<evidence type="ECO:0000256" key="8">
    <source>
        <dbReference type="ARBA" id="ARBA00023136"/>
    </source>
</evidence>
<keyword evidence="10" id="KW-0175">Coiled coil</keyword>
<reference evidence="11" key="1">
    <citation type="submission" date="2020-11" db="EMBL/GenBank/DDBJ databases">
        <authorList>
            <person name="Tran Van P."/>
        </authorList>
    </citation>
    <scope>NUCLEOTIDE SEQUENCE</scope>
</reference>
<dbReference type="GO" id="GO:0007035">
    <property type="term" value="P:vacuolar acidification"/>
    <property type="evidence" value="ECO:0007669"/>
    <property type="project" value="TreeGrafter"/>
</dbReference>
<comment type="subcellular location">
    <subcellularLocation>
        <location evidence="1">Membrane</location>
        <topology evidence="1">Multi-pass membrane protein</topology>
    </subcellularLocation>
</comment>
<feature type="transmembrane region" description="Helical" evidence="9">
    <location>
        <begin position="755"/>
        <end position="780"/>
    </location>
</feature>
<evidence type="ECO:0000256" key="3">
    <source>
        <dbReference type="ARBA" id="ARBA00022448"/>
    </source>
</evidence>
<feature type="transmembrane region" description="Helical" evidence="9">
    <location>
        <begin position="454"/>
        <end position="473"/>
    </location>
</feature>
<dbReference type="PANTHER" id="PTHR11629">
    <property type="entry name" value="VACUOLAR PROTON ATPASES"/>
    <property type="match status" value="1"/>
</dbReference>
<dbReference type="EMBL" id="CAJPVJ010004835">
    <property type="protein sequence ID" value="CAG2168970.1"/>
    <property type="molecule type" value="Genomic_DNA"/>
</dbReference>
<keyword evidence="3 9" id="KW-0813">Transport</keyword>
<proteinExistence type="inferred from homology"/>
<evidence type="ECO:0000256" key="1">
    <source>
        <dbReference type="ARBA" id="ARBA00004141"/>
    </source>
</evidence>
<dbReference type="Pfam" id="PF01496">
    <property type="entry name" value="V_ATPase_I"/>
    <property type="match status" value="1"/>
</dbReference>
<evidence type="ECO:0000256" key="2">
    <source>
        <dbReference type="ARBA" id="ARBA00009904"/>
    </source>
</evidence>
<keyword evidence="6 9" id="KW-1133">Transmembrane helix</keyword>
<feature type="coiled-coil region" evidence="10">
    <location>
        <begin position="51"/>
        <end position="128"/>
    </location>
</feature>
<evidence type="ECO:0000256" key="9">
    <source>
        <dbReference type="RuleBase" id="RU361189"/>
    </source>
</evidence>
<dbReference type="PIRSF" id="PIRSF001293">
    <property type="entry name" value="ATP6V0A1"/>
    <property type="match status" value="1"/>
</dbReference>